<gene>
    <name evidence="6" type="ORF">NAPIS_ORF02533</name>
</gene>
<evidence type="ECO:0000256" key="2">
    <source>
        <dbReference type="ARBA" id="ARBA00022527"/>
    </source>
</evidence>
<comment type="subcellular location">
    <subcellularLocation>
        <location evidence="1">Nucleus</location>
    </subcellularLocation>
</comment>
<dbReference type="InterPro" id="IPR011009">
    <property type="entry name" value="Kinase-like_dom_sf"/>
</dbReference>
<evidence type="ECO:0000313" key="7">
    <source>
        <dbReference type="Proteomes" id="UP000053780"/>
    </source>
</evidence>
<dbReference type="EMBL" id="KE647353">
    <property type="protein sequence ID" value="EQB59907.1"/>
    <property type="molecule type" value="Genomic_DNA"/>
</dbReference>
<evidence type="ECO:0000313" key="6">
    <source>
        <dbReference type="EMBL" id="EQB59907.1"/>
    </source>
</evidence>
<dbReference type="GO" id="GO:0005634">
    <property type="term" value="C:nucleus"/>
    <property type="evidence" value="ECO:0007669"/>
    <property type="project" value="UniProtKB-SubCell"/>
</dbReference>
<dbReference type="InterPro" id="IPR036940">
    <property type="entry name" value="PI3/4_kinase_cat_sf"/>
</dbReference>
<dbReference type="HOGENOM" id="CLU_2038713_0_0_1"/>
<proteinExistence type="predicted"/>
<dbReference type="OrthoDB" id="381190at2759"/>
<dbReference type="PANTHER" id="PTHR11139:SF69">
    <property type="entry name" value="SERINE_THREONINE-PROTEIN KINASE ATR"/>
    <property type="match status" value="1"/>
</dbReference>
<dbReference type="PROSITE" id="PS50290">
    <property type="entry name" value="PI3_4_KINASE_3"/>
    <property type="match status" value="1"/>
</dbReference>
<dbReference type="GO" id="GO:0006281">
    <property type="term" value="P:DNA repair"/>
    <property type="evidence" value="ECO:0007669"/>
    <property type="project" value="TreeGrafter"/>
</dbReference>
<dbReference type="PANTHER" id="PTHR11139">
    <property type="entry name" value="ATAXIA TELANGIECTASIA MUTATED ATM -RELATED"/>
    <property type="match status" value="1"/>
</dbReference>
<keyword evidence="2" id="KW-0723">Serine/threonine-protein kinase</keyword>
<keyword evidence="6" id="KW-0808">Transferase</keyword>
<dbReference type="InterPro" id="IPR050517">
    <property type="entry name" value="DDR_Repair_Kinase"/>
</dbReference>
<evidence type="ECO:0000256" key="3">
    <source>
        <dbReference type="ARBA" id="ARBA00022763"/>
    </source>
</evidence>
<dbReference type="GO" id="GO:0005694">
    <property type="term" value="C:chromosome"/>
    <property type="evidence" value="ECO:0007669"/>
    <property type="project" value="TreeGrafter"/>
</dbReference>
<dbReference type="GO" id="GO:0004674">
    <property type="term" value="F:protein serine/threonine kinase activity"/>
    <property type="evidence" value="ECO:0007669"/>
    <property type="project" value="UniProtKB-KW"/>
</dbReference>
<dbReference type="GO" id="GO:0000077">
    <property type="term" value="P:DNA damage checkpoint signaling"/>
    <property type="evidence" value="ECO:0007669"/>
    <property type="project" value="TreeGrafter"/>
</dbReference>
<dbReference type="SUPFAM" id="SSF56112">
    <property type="entry name" value="Protein kinase-like (PK-like)"/>
    <property type="match status" value="1"/>
</dbReference>
<reference evidence="6 7" key="1">
    <citation type="journal article" date="2013" name="BMC Genomics">
        <title>Genome sequencing and comparative genomics of honey bee microsporidia, Nosema apis reveal novel insights into host-parasite interactions.</title>
        <authorList>
            <person name="Chen Yp."/>
            <person name="Pettis J.S."/>
            <person name="Zhao Y."/>
            <person name="Liu X."/>
            <person name="Tallon L.J."/>
            <person name="Sadzewicz L.D."/>
            <person name="Li R."/>
            <person name="Zheng H."/>
            <person name="Huang S."/>
            <person name="Zhang X."/>
            <person name="Hamilton M.C."/>
            <person name="Pernal S.F."/>
            <person name="Melathopoulos A.P."/>
            <person name="Yan X."/>
            <person name="Evans J.D."/>
        </authorList>
    </citation>
    <scope>NUCLEOTIDE SEQUENCE [LARGE SCALE GENOMIC DNA]</scope>
    <source>
        <strain evidence="6 7">BRL 01</strain>
    </source>
</reference>
<dbReference type="Proteomes" id="UP000053780">
    <property type="component" value="Unassembled WGS sequence"/>
</dbReference>
<accession>T0KWS2</accession>
<dbReference type="Gene3D" id="1.10.1070.11">
    <property type="entry name" value="Phosphatidylinositol 3-/4-kinase, catalytic domain"/>
    <property type="match status" value="2"/>
</dbReference>
<keyword evidence="6" id="KW-0418">Kinase</keyword>
<feature type="domain" description="PI3K/PI4K catalytic" evidence="5">
    <location>
        <begin position="1"/>
        <end position="115"/>
    </location>
</feature>
<dbReference type="AlphaFoldDB" id="T0KWS2"/>
<keyword evidence="4" id="KW-0539">Nucleus</keyword>
<dbReference type="InterPro" id="IPR000403">
    <property type="entry name" value="PI3/4_kinase_cat_dom"/>
</dbReference>
<protein>
    <submittedName>
        <fullName evidence="6">Pi3 pi4 protein kinase</fullName>
    </submittedName>
</protein>
<sequence length="121" mass="13809">MGLGDRHSENILFTKDMHTVHVDLNCLFDKVNGFGVLGIHGTYTSVCIEVFETMCKNKDIIISNLLSFVYDPLHEWNKKEGEGKNIIDKLRDKLTEVDVQSKVDELNSEASDLNMICRYDV</sequence>
<keyword evidence="7" id="KW-1185">Reference proteome</keyword>
<dbReference type="VEuPathDB" id="MicrosporidiaDB:NAPIS_ORF02533"/>
<name>T0KWS2_9MICR</name>
<keyword evidence="3" id="KW-0227">DNA damage</keyword>
<evidence type="ECO:0000259" key="5">
    <source>
        <dbReference type="PROSITE" id="PS50290"/>
    </source>
</evidence>
<organism evidence="6 7">
    <name type="scientific">Vairimorpha apis BRL 01</name>
    <dbReference type="NCBI Taxonomy" id="1037528"/>
    <lineage>
        <taxon>Eukaryota</taxon>
        <taxon>Fungi</taxon>
        <taxon>Fungi incertae sedis</taxon>
        <taxon>Microsporidia</taxon>
        <taxon>Nosematidae</taxon>
        <taxon>Vairimorpha</taxon>
    </lineage>
</organism>
<evidence type="ECO:0000256" key="4">
    <source>
        <dbReference type="ARBA" id="ARBA00023242"/>
    </source>
</evidence>
<dbReference type="GO" id="GO:0000723">
    <property type="term" value="P:telomere maintenance"/>
    <property type="evidence" value="ECO:0007669"/>
    <property type="project" value="TreeGrafter"/>
</dbReference>
<evidence type="ECO:0000256" key="1">
    <source>
        <dbReference type="ARBA" id="ARBA00004123"/>
    </source>
</evidence>